<keyword evidence="1" id="KW-0812">Transmembrane</keyword>
<keyword evidence="1" id="KW-1133">Transmembrane helix</keyword>
<dbReference type="Gene3D" id="1.10.260.40">
    <property type="entry name" value="lambda repressor-like DNA-binding domains"/>
    <property type="match status" value="1"/>
</dbReference>
<dbReference type="SUPFAM" id="SSF47413">
    <property type="entry name" value="lambda repressor-like DNA-binding domains"/>
    <property type="match status" value="1"/>
</dbReference>
<feature type="transmembrane region" description="Helical" evidence="1">
    <location>
        <begin position="96"/>
        <end position="119"/>
    </location>
</feature>
<feature type="non-terminal residue" evidence="2">
    <location>
        <position position="190"/>
    </location>
</feature>
<evidence type="ECO:0008006" key="3">
    <source>
        <dbReference type="Google" id="ProtNLM"/>
    </source>
</evidence>
<dbReference type="Pfam" id="PF13413">
    <property type="entry name" value="HTH_25"/>
    <property type="match status" value="1"/>
</dbReference>
<dbReference type="InterPro" id="IPR001387">
    <property type="entry name" value="Cro/C1-type_HTH"/>
</dbReference>
<evidence type="ECO:0000256" key="1">
    <source>
        <dbReference type="SAM" id="Phobius"/>
    </source>
</evidence>
<dbReference type="InterPro" id="IPR010982">
    <property type="entry name" value="Lambda_DNA-bd_dom_sf"/>
</dbReference>
<organism evidence="2">
    <name type="scientific">marine metagenome</name>
    <dbReference type="NCBI Taxonomy" id="408172"/>
    <lineage>
        <taxon>unclassified sequences</taxon>
        <taxon>metagenomes</taxon>
        <taxon>ecological metagenomes</taxon>
    </lineage>
</organism>
<keyword evidence="1" id="KW-0472">Membrane</keyword>
<dbReference type="GO" id="GO:0003677">
    <property type="term" value="F:DNA binding"/>
    <property type="evidence" value="ECO:0007669"/>
    <property type="project" value="InterPro"/>
</dbReference>
<dbReference type="PANTHER" id="PTHR34475:SF1">
    <property type="entry name" value="CYTOSKELETON PROTEIN RODZ"/>
    <property type="match status" value="1"/>
</dbReference>
<sequence>MEFVGEHLKKSRLKKKIDLKSVAEELNIQLDLLKRIENNDFSDHLNLVYLIGHIRAYAKFLGLNENEVVKQFKDQNLIDKEDLIEELPRPLERSNFYFATKTFSVFSILLISFSFYFLFIKTNDIYPNYSILPNLPESLESEIEEIEIQSTLRNVNKMQSEDSVNEVSSLILRDINLNDDSIVNASSVIA</sequence>
<protein>
    <recommendedName>
        <fullName evidence="3">HTH cro/C1-type domain-containing protein</fullName>
    </recommendedName>
</protein>
<gene>
    <name evidence="2" type="ORF">METZ01_LOCUS101102</name>
</gene>
<dbReference type="PANTHER" id="PTHR34475">
    <property type="match status" value="1"/>
</dbReference>
<accession>A0A381W8D6</accession>
<dbReference type="InterPro" id="IPR050400">
    <property type="entry name" value="Bact_Cytoskel_RodZ"/>
</dbReference>
<dbReference type="AlphaFoldDB" id="A0A381W8D6"/>
<dbReference type="CDD" id="cd00093">
    <property type="entry name" value="HTH_XRE"/>
    <property type="match status" value="1"/>
</dbReference>
<evidence type="ECO:0000313" key="2">
    <source>
        <dbReference type="EMBL" id="SVA48248.1"/>
    </source>
</evidence>
<dbReference type="EMBL" id="UINC01010884">
    <property type="protein sequence ID" value="SVA48248.1"/>
    <property type="molecule type" value="Genomic_DNA"/>
</dbReference>
<proteinExistence type="predicted"/>
<name>A0A381W8D6_9ZZZZ</name>
<reference evidence="2" key="1">
    <citation type="submission" date="2018-05" db="EMBL/GenBank/DDBJ databases">
        <authorList>
            <person name="Lanie J.A."/>
            <person name="Ng W.-L."/>
            <person name="Kazmierczak K.M."/>
            <person name="Andrzejewski T.M."/>
            <person name="Davidsen T.M."/>
            <person name="Wayne K.J."/>
            <person name="Tettelin H."/>
            <person name="Glass J.I."/>
            <person name="Rusch D."/>
            <person name="Podicherti R."/>
            <person name="Tsui H.-C.T."/>
            <person name="Winkler M.E."/>
        </authorList>
    </citation>
    <scope>NUCLEOTIDE SEQUENCE</scope>
</reference>